<keyword evidence="3" id="KW-0012">Acyltransferase</keyword>
<sequence length="181" mass="21236">MRTFNDFDWEVLDRRKHDVQDFSSGFSVFDEHIRIDAILQQSNGLSQTRVFTNGKHILAYYTAKCTKLQIDDTEQSGIGSKEKTVPAIEIPMLAVDQRLHRQGIGEELLQEILYQSVTISQLVGCRYLFLRAIKLEWLIRWYKDFGFKEIPFEVIDEFTQPMSFKLPTVQELSEEEFESLF</sequence>
<evidence type="ECO:0000256" key="3">
    <source>
        <dbReference type="ARBA" id="ARBA00023315"/>
    </source>
</evidence>
<dbReference type="InterPro" id="IPR016181">
    <property type="entry name" value="Acyl_CoA_acyltransferase"/>
</dbReference>
<comment type="caution">
    <text evidence="4">The sequence shown here is derived from an EMBL/GenBank/DDBJ whole genome shotgun (WGS) entry which is preliminary data.</text>
</comment>
<accession>A0A316DFD3</accession>
<dbReference type="GO" id="GO:0016746">
    <property type="term" value="F:acyltransferase activity"/>
    <property type="evidence" value="ECO:0007669"/>
    <property type="project" value="UniProtKB-KW"/>
</dbReference>
<keyword evidence="5" id="KW-1185">Reference proteome</keyword>
<dbReference type="Proteomes" id="UP000245634">
    <property type="component" value="Unassembled WGS sequence"/>
</dbReference>
<evidence type="ECO:0000313" key="5">
    <source>
        <dbReference type="Proteomes" id="UP000245634"/>
    </source>
</evidence>
<evidence type="ECO:0000313" key="4">
    <source>
        <dbReference type="EMBL" id="PWK16426.1"/>
    </source>
</evidence>
<dbReference type="RefSeq" id="WP_109685510.1">
    <property type="nucleotide sequence ID" value="NZ_QGGL01000001.1"/>
</dbReference>
<name>A0A316DFD3_9BACL</name>
<proteinExistence type="predicted"/>
<keyword evidence="2 4" id="KW-0808">Transferase</keyword>
<gene>
    <name evidence="4" type="ORF">C7459_101290</name>
</gene>
<keyword evidence="1" id="KW-1277">Toxin-antitoxin system</keyword>
<organism evidence="4 5">
    <name type="scientific">Tumebacillus permanentifrigoris</name>
    <dbReference type="NCBI Taxonomy" id="378543"/>
    <lineage>
        <taxon>Bacteria</taxon>
        <taxon>Bacillati</taxon>
        <taxon>Bacillota</taxon>
        <taxon>Bacilli</taxon>
        <taxon>Bacillales</taxon>
        <taxon>Alicyclobacillaceae</taxon>
        <taxon>Tumebacillus</taxon>
    </lineage>
</organism>
<dbReference type="OrthoDB" id="2853280at2"/>
<protein>
    <submittedName>
        <fullName evidence="4">Acetyltransferase (GNAT) family protein</fullName>
    </submittedName>
</protein>
<dbReference type="EMBL" id="QGGL01000001">
    <property type="protein sequence ID" value="PWK16426.1"/>
    <property type="molecule type" value="Genomic_DNA"/>
</dbReference>
<dbReference type="PANTHER" id="PTHR36449:SF1">
    <property type="entry name" value="ACETYLTRANSFERASE"/>
    <property type="match status" value="1"/>
</dbReference>
<dbReference type="SUPFAM" id="SSF55729">
    <property type="entry name" value="Acyl-CoA N-acyltransferases (Nat)"/>
    <property type="match status" value="1"/>
</dbReference>
<reference evidence="4 5" key="1">
    <citation type="submission" date="2018-05" db="EMBL/GenBank/DDBJ databases">
        <title>Genomic Encyclopedia of Type Strains, Phase IV (KMG-IV): sequencing the most valuable type-strain genomes for metagenomic binning, comparative biology and taxonomic classification.</title>
        <authorList>
            <person name="Goeker M."/>
        </authorList>
    </citation>
    <scope>NUCLEOTIDE SEQUENCE [LARGE SCALE GENOMIC DNA]</scope>
    <source>
        <strain evidence="4 5">DSM 18773</strain>
    </source>
</reference>
<evidence type="ECO:0000256" key="1">
    <source>
        <dbReference type="ARBA" id="ARBA00022649"/>
    </source>
</evidence>
<dbReference type="PANTHER" id="PTHR36449">
    <property type="entry name" value="ACETYLTRANSFERASE-RELATED"/>
    <property type="match status" value="1"/>
</dbReference>
<evidence type="ECO:0000256" key="2">
    <source>
        <dbReference type="ARBA" id="ARBA00022679"/>
    </source>
</evidence>
<dbReference type="Gene3D" id="3.40.630.30">
    <property type="match status" value="1"/>
</dbReference>
<dbReference type="AlphaFoldDB" id="A0A316DFD3"/>